<dbReference type="AlphaFoldDB" id="A0A1I5EJR4"/>
<evidence type="ECO:0000256" key="1">
    <source>
        <dbReference type="SAM" id="MobiDB-lite"/>
    </source>
</evidence>
<evidence type="ECO:0000313" key="2">
    <source>
        <dbReference type="EMBL" id="SFO11311.1"/>
    </source>
</evidence>
<dbReference type="EMBL" id="FOVP01000016">
    <property type="protein sequence ID" value="SFO11311.1"/>
    <property type="molecule type" value="Genomic_DNA"/>
</dbReference>
<evidence type="ECO:0000313" key="3">
    <source>
        <dbReference type="Proteomes" id="UP000198599"/>
    </source>
</evidence>
<dbReference type="Proteomes" id="UP000198599">
    <property type="component" value="Unassembled WGS sequence"/>
</dbReference>
<dbReference type="RefSeq" id="WP_177193875.1">
    <property type="nucleotide sequence ID" value="NZ_FOVP01000016.1"/>
</dbReference>
<keyword evidence="3" id="KW-1185">Reference proteome</keyword>
<feature type="compositionally biased region" description="Low complexity" evidence="1">
    <location>
        <begin position="206"/>
        <end position="216"/>
    </location>
</feature>
<gene>
    <name evidence="2" type="ORF">SAMN04487859_11625</name>
</gene>
<proteinExistence type="predicted"/>
<name>A0A1I5EJR4_9RHOB</name>
<protein>
    <submittedName>
        <fullName evidence="2">Uncharacterized protein</fullName>
    </submittedName>
</protein>
<sequence>MSIWIFDQTTAWRIIRRAFFTLLILPLAACLEGVPGAGSGVSALSKVMFYGGDVTVAGPRGYCIDPQTVKRGQSGSFALLASCESLTGTAGVVVDPAVLTVSVLSRQAGVTQPDSAEMARALSPDKVLLGYDGDGISLVHVATGGRAVLPTGDPSYWRAGMVINDHLIGLAVYGPEGGVVANKAGRDLLMDLAEELRDQSPKRSFAPEAAAATAETASEDVTQPVSRARQSLDKLLDGLFPIKG</sequence>
<feature type="region of interest" description="Disordered" evidence="1">
    <location>
        <begin position="197"/>
        <end position="225"/>
    </location>
</feature>
<organism evidence="2 3">
    <name type="scientific">Roseovarius lutimaris</name>
    <dbReference type="NCBI Taxonomy" id="1005928"/>
    <lineage>
        <taxon>Bacteria</taxon>
        <taxon>Pseudomonadati</taxon>
        <taxon>Pseudomonadota</taxon>
        <taxon>Alphaproteobacteria</taxon>
        <taxon>Rhodobacterales</taxon>
        <taxon>Roseobacteraceae</taxon>
        <taxon>Roseovarius</taxon>
    </lineage>
</organism>
<dbReference type="STRING" id="1005928.SAMN04487859_11625"/>
<reference evidence="3" key="1">
    <citation type="submission" date="2016-10" db="EMBL/GenBank/DDBJ databases">
        <authorList>
            <person name="Varghese N."/>
            <person name="Submissions S."/>
        </authorList>
    </citation>
    <scope>NUCLEOTIDE SEQUENCE [LARGE SCALE GENOMIC DNA]</scope>
    <source>
        <strain evidence="3">DSM 28463</strain>
    </source>
</reference>
<accession>A0A1I5EJR4</accession>